<dbReference type="OrthoDB" id="3715222at2759"/>
<proteinExistence type="predicted"/>
<evidence type="ECO:0000313" key="2">
    <source>
        <dbReference type="Proteomes" id="UP000799444"/>
    </source>
</evidence>
<accession>A0A9P4QQY4</accession>
<protein>
    <submittedName>
        <fullName evidence="1">Uncharacterized protein</fullName>
    </submittedName>
</protein>
<dbReference type="InterPro" id="IPR038883">
    <property type="entry name" value="AN11006-like"/>
</dbReference>
<keyword evidence="2" id="KW-1185">Reference proteome</keyword>
<comment type="caution">
    <text evidence="1">The sequence shown here is derived from an EMBL/GenBank/DDBJ whole genome shotgun (WGS) entry which is preliminary data.</text>
</comment>
<evidence type="ECO:0000313" key="1">
    <source>
        <dbReference type="EMBL" id="KAF2730865.1"/>
    </source>
</evidence>
<sequence length="350" mass="40191">MLEAKPSTTKKHQLLAKNMSNFLARKLPCVRLRRSKKAPKLPKLFHSPSGPFLLGLPSEIRNQIYQLALTHKIPITVQIRKRGSSSKGGLVLEGTETPPNALKAVCRQLRYETAGLELRYNNIEIHSDPNSPANPADLQVYFRHFLSSLPPIGFALGAIEKFNRLAASHTYAEQMGKCRRVVLHIHSNMDDEYQAGIREWEWERFVNIAIWYSECTFLVRHDLKVNKKDFIEATQAIAWTHLQNGEILNPLFPAPVLCYIRATQELQSRMQGRRYWGPCNVSWSGRKKFDSNDQLKMFMDIVKVVYSMNWVPSLDWAIAVAVAMTKEYRTLFEEGIQVFGLDEPRYGTWG</sequence>
<dbReference type="Proteomes" id="UP000799444">
    <property type="component" value="Unassembled WGS sequence"/>
</dbReference>
<organism evidence="1 2">
    <name type="scientific">Polyplosphaeria fusca</name>
    <dbReference type="NCBI Taxonomy" id="682080"/>
    <lineage>
        <taxon>Eukaryota</taxon>
        <taxon>Fungi</taxon>
        <taxon>Dikarya</taxon>
        <taxon>Ascomycota</taxon>
        <taxon>Pezizomycotina</taxon>
        <taxon>Dothideomycetes</taxon>
        <taxon>Pleosporomycetidae</taxon>
        <taxon>Pleosporales</taxon>
        <taxon>Tetraplosphaeriaceae</taxon>
        <taxon>Polyplosphaeria</taxon>
    </lineage>
</organism>
<reference evidence="1" key="1">
    <citation type="journal article" date="2020" name="Stud. Mycol.">
        <title>101 Dothideomycetes genomes: a test case for predicting lifestyles and emergence of pathogens.</title>
        <authorList>
            <person name="Haridas S."/>
            <person name="Albert R."/>
            <person name="Binder M."/>
            <person name="Bloem J."/>
            <person name="Labutti K."/>
            <person name="Salamov A."/>
            <person name="Andreopoulos B."/>
            <person name="Baker S."/>
            <person name="Barry K."/>
            <person name="Bills G."/>
            <person name="Bluhm B."/>
            <person name="Cannon C."/>
            <person name="Castanera R."/>
            <person name="Culley D."/>
            <person name="Daum C."/>
            <person name="Ezra D."/>
            <person name="Gonzalez J."/>
            <person name="Henrissat B."/>
            <person name="Kuo A."/>
            <person name="Liang C."/>
            <person name="Lipzen A."/>
            <person name="Lutzoni F."/>
            <person name="Magnuson J."/>
            <person name="Mondo S."/>
            <person name="Nolan M."/>
            <person name="Ohm R."/>
            <person name="Pangilinan J."/>
            <person name="Park H.-J."/>
            <person name="Ramirez L."/>
            <person name="Alfaro M."/>
            <person name="Sun H."/>
            <person name="Tritt A."/>
            <person name="Yoshinaga Y."/>
            <person name="Zwiers L.-H."/>
            <person name="Turgeon B."/>
            <person name="Goodwin S."/>
            <person name="Spatafora J."/>
            <person name="Crous P."/>
            <person name="Grigoriev I."/>
        </authorList>
    </citation>
    <scope>NUCLEOTIDE SEQUENCE</scope>
    <source>
        <strain evidence="1">CBS 125425</strain>
    </source>
</reference>
<dbReference type="PANTHER" id="PTHR42085:SF1">
    <property type="entry name" value="F-BOX DOMAIN-CONTAINING PROTEIN"/>
    <property type="match status" value="1"/>
</dbReference>
<dbReference type="EMBL" id="ML996207">
    <property type="protein sequence ID" value="KAF2730865.1"/>
    <property type="molecule type" value="Genomic_DNA"/>
</dbReference>
<dbReference type="PANTHER" id="PTHR42085">
    <property type="entry name" value="F-BOX DOMAIN-CONTAINING PROTEIN"/>
    <property type="match status" value="1"/>
</dbReference>
<dbReference type="AlphaFoldDB" id="A0A9P4QQY4"/>
<name>A0A9P4QQY4_9PLEO</name>
<gene>
    <name evidence="1" type="ORF">EJ04DRAFT_567323</name>
</gene>